<dbReference type="InterPro" id="IPR019446">
    <property type="entry name" value="BMT5-like"/>
</dbReference>
<dbReference type="Proteomes" id="UP001172457">
    <property type="component" value="Chromosome 2"/>
</dbReference>
<sequence>MEKYNEAKTNISYLQKQGCLLLDKVDATQMESHPKLKEGEFDRIVFGYPHTWEQPHDLHDGDYIKFVKTRLFARSKHTNEFLYMKHTTESVSEITKKFLEKSRFCQNYVANETMKMYRCGQMLKAEIREFILMADYQNF</sequence>
<comment type="caution">
    <text evidence="2">The sequence shown here is derived from an EMBL/GenBank/DDBJ whole genome shotgun (WGS) entry which is preliminary data.</text>
</comment>
<proteinExistence type="predicted"/>
<dbReference type="GO" id="GO:0070042">
    <property type="term" value="F:rRNA (uridine-N3-)-methyltransferase activity"/>
    <property type="evidence" value="ECO:0007669"/>
    <property type="project" value="InterPro"/>
</dbReference>
<dbReference type="EMBL" id="JARYMX010000002">
    <property type="protein sequence ID" value="KAJ9560790.1"/>
    <property type="molecule type" value="Genomic_DNA"/>
</dbReference>
<evidence type="ECO:0000259" key="1">
    <source>
        <dbReference type="Pfam" id="PF10354"/>
    </source>
</evidence>
<evidence type="ECO:0000313" key="2">
    <source>
        <dbReference type="EMBL" id="KAJ9560790.1"/>
    </source>
</evidence>
<protein>
    <recommendedName>
        <fullName evidence="1">25S rRNA (uridine-N(3))-methyltransferase BMT5-like domain-containing protein</fullName>
    </recommendedName>
</protein>
<name>A0AA38TH11_9ASTR</name>
<accession>A0AA38TH11</accession>
<gene>
    <name evidence="2" type="ORF">OSB04_005950</name>
</gene>
<dbReference type="GO" id="GO:0070475">
    <property type="term" value="P:rRNA base methylation"/>
    <property type="evidence" value="ECO:0007669"/>
    <property type="project" value="InterPro"/>
</dbReference>
<keyword evidence="3" id="KW-1185">Reference proteome</keyword>
<dbReference type="Pfam" id="PF10354">
    <property type="entry name" value="BMT5-like"/>
    <property type="match status" value="1"/>
</dbReference>
<feature type="domain" description="25S rRNA (uridine-N(3))-methyltransferase BMT5-like" evidence="1">
    <location>
        <begin position="2"/>
        <end position="60"/>
    </location>
</feature>
<organism evidence="2 3">
    <name type="scientific">Centaurea solstitialis</name>
    <name type="common">yellow star-thistle</name>
    <dbReference type="NCBI Taxonomy" id="347529"/>
    <lineage>
        <taxon>Eukaryota</taxon>
        <taxon>Viridiplantae</taxon>
        <taxon>Streptophyta</taxon>
        <taxon>Embryophyta</taxon>
        <taxon>Tracheophyta</taxon>
        <taxon>Spermatophyta</taxon>
        <taxon>Magnoliopsida</taxon>
        <taxon>eudicotyledons</taxon>
        <taxon>Gunneridae</taxon>
        <taxon>Pentapetalae</taxon>
        <taxon>asterids</taxon>
        <taxon>campanulids</taxon>
        <taxon>Asterales</taxon>
        <taxon>Asteraceae</taxon>
        <taxon>Carduoideae</taxon>
        <taxon>Cardueae</taxon>
        <taxon>Centaureinae</taxon>
        <taxon>Centaurea</taxon>
    </lineage>
</organism>
<evidence type="ECO:0000313" key="3">
    <source>
        <dbReference type="Proteomes" id="UP001172457"/>
    </source>
</evidence>
<reference evidence="2" key="1">
    <citation type="submission" date="2023-03" db="EMBL/GenBank/DDBJ databases">
        <title>Chromosome-scale reference genome and RAD-based genetic map of yellow starthistle (Centaurea solstitialis) reveal putative structural variation and QTLs associated with invader traits.</title>
        <authorList>
            <person name="Reatini B."/>
            <person name="Cang F.A."/>
            <person name="Jiang Q."/>
            <person name="Mckibben M.T.W."/>
            <person name="Barker M.S."/>
            <person name="Rieseberg L.H."/>
            <person name="Dlugosch K.M."/>
        </authorList>
    </citation>
    <scope>NUCLEOTIDE SEQUENCE</scope>
    <source>
        <strain evidence="2">CAN-66</strain>
        <tissue evidence="2">Leaf</tissue>
    </source>
</reference>
<dbReference type="AlphaFoldDB" id="A0AA38TH11"/>